<dbReference type="AlphaFoldDB" id="F8P4G0"/>
<keyword evidence="4 6" id="KW-0539">Nucleus</keyword>
<dbReference type="GO" id="GO:0006974">
    <property type="term" value="P:DNA damage response"/>
    <property type="evidence" value="ECO:0007669"/>
    <property type="project" value="UniProtKB-KW"/>
</dbReference>
<dbReference type="GO" id="GO:0003677">
    <property type="term" value="F:DNA binding"/>
    <property type="evidence" value="ECO:0007669"/>
    <property type="project" value="TreeGrafter"/>
</dbReference>
<dbReference type="GO" id="GO:0000076">
    <property type="term" value="P:DNA replication checkpoint signaling"/>
    <property type="evidence" value="ECO:0007669"/>
    <property type="project" value="UniProtKB-UniRule"/>
</dbReference>
<comment type="function">
    <text evidence="6">Plays an important role in the control of DNA replication and the maintenance of replication fork stability.</text>
</comment>
<dbReference type="Proteomes" id="UP000008064">
    <property type="component" value="Unassembled WGS sequence"/>
</dbReference>
<feature type="compositionally biased region" description="Polar residues" evidence="7">
    <location>
        <begin position="24"/>
        <end position="41"/>
    </location>
</feature>
<evidence type="ECO:0000256" key="4">
    <source>
        <dbReference type="ARBA" id="ARBA00023242"/>
    </source>
</evidence>
<evidence type="ECO:0000256" key="2">
    <source>
        <dbReference type="ARBA" id="ARBA00006075"/>
    </source>
</evidence>
<reference evidence="9" key="1">
    <citation type="submission" date="2011-04" db="EMBL/GenBank/DDBJ databases">
        <title>Evolution of plant cell wall degrading machinery underlies the functional diversity of forest fungi.</title>
        <authorList>
            <consortium name="US DOE Joint Genome Institute (JGI-PGF)"/>
            <person name="Eastwood D.C."/>
            <person name="Floudas D."/>
            <person name="Binder M."/>
            <person name="Majcherczyk A."/>
            <person name="Schneider P."/>
            <person name="Aerts A."/>
            <person name="Asiegbu F.O."/>
            <person name="Baker S.E."/>
            <person name="Barry K."/>
            <person name="Bendiksby M."/>
            <person name="Blumentritt M."/>
            <person name="Coutinho P.M."/>
            <person name="Cullen D."/>
            <person name="Cullen D."/>
            <person name="Gathman A."/>
            <person name="Goodell B."/>
            <person name="Henrissat B."/>
            <person name="Ihrmark K."/>
            <person name="Kauserud H."/>
            <person name="Kohler A."/>
            <person name="LaButti K."/>
            <person name="Lapidus A."/>
            <person name="Lavin J.L."/>
            <person name="Lee Y.-H."/>
            <person name="Lindquist E."/>
            <person name="Lilly W."/>
            <person name="Lucas S."/>
            <person name="Morin E."/>
            <person name="Murat C."/>
            <person name="Oguiza J.A."/>
            <person name="Park J."/>
            <person name="Pisabarro A.G."/>
            <person name="Riley R."/>
            <person name="Rosling A."/>
            <person name="Salamov A."/>
            <person name="Schmidt O."/>
            <person name="Schmutz J."/>
            <person name="Skrede I."/>
            <person name="Stenlid J."/>
            <person name="Wiebenga A."/>
            <person name="Xie X."/>
            <person name="Kues U."/>
            <person name="Hibbett D.S."/>
            <person name="Hoffmeister D."/>
            <person name="Hogberg N."/>
            <person name="Martin F."/>
            <person name="Grigoriev I.V."/>
            <person name="Watkinson S.C."/>
        </authorList>
    </citation>
    <scope>NUCLEOTIDE SEQUENCE</scope>
    <source>
        <strain evidence="9">S7.9</strain>
    </source>
</reference>
<dbReference type="GeneID" id="18813556"/>
<dbReference type="GO" id="GO:0031297">
    <property type="term" value="P:replication fork processing"/>
    <property type="evidence" value="ECO:0007669"/>
    <property type="project" value="UniProtKB-UniRule"/>
</dbReference>
<feature type="compositionally biased region" description="Polar residues" evidence="7">
    <location>
        <begin position="393"/>
        <end position="418"/>
    </location>
</feature>
<feature type="region of interest" description="Disordered" evidence="7">
    <location>
        <begin position="314"/>
        <end position="336"/>
    </location>
</feature>
<dbReference type="HOGENOM" id="CLU_050882_0_0_1"/>
<evidence type="ECO:0000256" key="6">
    <source>
        <dbReference type="RuleBase" id="RU366049"/>
    </source>
</evidence>
<dbReference type="OrthoDB" id="437078at2759"/>
<feature type="region of interest" description="Disordered" evidence="7">
    <location>
        <begin position="224"/>
        <end position="284"/>
    </location>
</feature>
<proteinExistence type="inferred from homology"/>
<protein>
    <recommendedName>
        <fullName evidence="6">Chromosome segregation in meiosis protein</fullName>
    </recommendedName>
</protein>
<evidence type="ECO:0000256" key="3">
    <source>
        <dbReference type="ARBA" id="ARBA00022763"/>
    </source>
</evidence>
<evidence type="ECO:0000259" key="8">
    <source>
        <dbReference type="Pfam" id="PF07962"/>
    </source>
</evidence>
<gene>
    <name evidence="9" type="ORF">SERLADRAFT_417068</name>
</gene>
<feature type="region of interest" description="Disordered" evidence="7">
    <location>
        <begin position="1"/>
        <end position="63"/>
    </location>
</feature>
<feature type="region of interest" description="Disordered" evidence="7">
    <location>
        <begin position="354"/>
        <end position="428"/>
    </location>
</feature>
<organism>
    <name type="scientific">Serpula lacrymans var. lacrymans (strain S7.9)</name>
    <name type="common">Dry rot fungus</name>
    <dbReference type="NCBI Taxonomy" id="578457"/>
    <lineage>
        <taxon>Eukaryota</taxon>
        <taxon>Fungi</taxon>
        <taxon>Dikarya</taxon>
        <taxon>Basidiomycota</taxon>
        <taxon>Agaricomycotina</taxon>
        <taxon>Agaricomycetes</taxon>
        <taxon>Agaricomycetidae</taxon>
        <taxon>Boletales</taxon>
        <taxon>Coniophorineae</taxon>
        <taxon>Serpulaceae</taxon>
        <taxon>Serpula</taxon>
    </lineage>
</organism>
<feature type="compositionally biased region" description="Basic and acidic residues" evidence="7">
    <location>
        <begin position="383"/>
        <end position="392"/>
    </location>
</feature>
<evidence type="ECO:0000256" key="7">
    <source>
        <dbReference type="SAM" id="MobiDB-lite"/>
    </source>
</evidence>
<dbReference type="RefSeq" id="XP_007321284.1">
    <property type="nucleotide sequence ID" value="XM_007321222.1"/>
</dbReference>
<keyword evidence="5 6" id="KW-0131">Cell cycle</keyword>
<dbReference type="GO" id="GO:0043111">
    <property type="term" value="P:replication fork arrest"/>
    <property type="evidence" value="ECO:0007669"/>
    <property type="project" value="TreeGrafter"/>
</dbReference>
<evidence type="ECO:0000313" key="9">
    <source>
        <dbReference type="EMBL" id="EGO21498.1"/>
    </source>
</evidence>
<feature type="compositionally biased region" description="Basic and acidic residues" evidence="7">
    <location>
        <begin position="115"/>
        <end position="144"/>
    </location>
</feature>
<feature type="compositionally biased region" description="Low complexity" evidence="7">
    <location>
        <begin position="267"/>
        <end position="278"/>
    </location>
</feature>
<accession>F8P4G0</accession>
<dbReference type="Pfam" id="PF07962">
    <property type="entry name" value="Swi3"/>
    <property type="match status" value="1"/>
</dbReference>
<feature type="domain" description="Chromosome segregation in meiosis protein 3" evidence="8">
    <location>
        <begin position="139"/>
        <end position="220"/>
    </location>
</feature>
<dbReference type="KEGG" id="sla:SERLADRAFT_417068"/>
<dbReference type="InterPro" id="IPR040038">
    <property type="entry name" value="TIPIN/Csm3/Swi3"/>
</dbReference>
<evidence type="ECO:0000256" key="1">
    <source>
        <dbReference type="ARBA" id="ARBA00004123"/>
    </source>
</evidence>
<keyword evidence="3 6" id="KW-0227">DNA damage</keyword>
<feature type="compositionally biased region" description="Low complexity" evidence="7">
    <location>
        <begin position="96"/>
        <end position="105"/>
    </location>
</feature>
<feature type="region of interest" description="Disordered" evidence="7">
    <location>
        <begin position="88"/>
        <end position="149"/>
    </location>
</feature>
<sequence>MASAIALEDIWDAPILPSNPPHISENQNENSSKNPLFLSSDSDNDMPQKAAKPSKPDIDAMFEDLDEDDDLAFKPLAPALDLEALRREATAKHSKNNAASASQATLTGTPAYESQGKHDETQNKKDNEDDKKERKKLPKLDDARLLGPSGFPQLIRDTKNFVPRGKGHEAADLKSILQIYQFWTHKMFPKTQFRDTVDRVEKLCHSKRMHVALSVWRDEAKGLVNGQKPGDDDSAVDLTSDVELAPSTKDIQRSASVTRMDDHQRSSSRPPSLPPSSSEPEDDDFDIDAVIREEEERAAAMKADSAMSASVVSTTSIATPSTNPQYSNRNSGVRVPDLDDEDMWEALDAFEDPLLDTPSDQLGVKPASLPAADAQGEDEDMWDIAREIEHDGMQSSNATSSAVPLSREPSSANTSIGTNDEGWDDMYL</sequence>
<dbReference type="PANTHER" id="PTHR13220:SF11">
    <property type="entry name" value="TIMELESS-INTERACTING PROTEIN"/>
    <property type="match status" value="1"/>
</dbReference>
<comment type="subcellular location">
    <subcellularLocation>
        <location evidence="1 6">Nucleus</location>
    </subcellularLocation>
</comment>
<dbReference type="EMBL" id="GL945438">
    <property type="protein sequence ID" value="EGO21498.1"/>
    <property type="molecule type" value="Genomic_DNA"/>
</dbReference>
<dbReference type="GO" id="GO:0031298">
    <property type="term" value="C:replication fork protection complex"/>
    <property type="evidence" value="ECO:0007669"/>
    <property type="project" value="TreeGrafter"/>
</dbReference>
<comment type="similarity">
    <text evidence="2 6">Belongs to the CSM3 family.</text>
</comment>
<dbReference type="InterPro" id="IPR012923">
    <property type="entry name" value="Csm3"/>
</dbReference>
<evidence type="ECO:0000256" key="5">
    <source>
        <dbReference type="ARBA" id="ARBA00023306"/>
    </source>
</evidence>
<name>F8P4G0_SERL9</name>
<dbReference type="PANTHER" id="PTHR13220">
    <property type="entry name" value="TIMELESS INTERACTING-RELATED"/>
    <property type="match status" value="1"/>
</dbReference>